<accession>A0A143WN07</accession>
<evidence type="ECO:0000256" key="5">
    <source>
        <dbReference type="ARBA" id="ARBA00035488"/>
    </source>
</evidence>
<evidence type="ECO:0000313" key="9">
    <source>
        <dbReference type="Proteomes" id="UP000075222"/>
    </source>
</evidence>
<evidence type="ECO:0000256" key="2">
    <source>
        <dbReference type="ARBA" id="ARBA00022980"/>
    </source>
</evidence>
<evidence type="ECO:0000256" key="1">
    <source>
        <dbReference type="ARBA" id="ARBA00007596"/>
    </source>
</evidence>
<dbReference type="PANTHER" id="PTHR15238">
    <property type="entry name" value="54S RIBOSOMAL PROTEIN L39, MITOCHONDRIAL"/>
    <property type="match status" value="1"/>
</dbReference>
<evidence type="ECO:0000313" key="11">
    <source>
        <dbReference type="Proteomes" id="UP000075244"/>
    </source>
</evidence>
<dbReference type="AlphaFoldDB" id="A0A143WN07"/>
<keyword evidence="2 6" id="KW-0689">Ribosomal protein</keyword>
<name>A0A143WN07_TREPR</name>
<dbReference type="SUPFAM" id="SSF57829">
    <property type="entry name" value="Zn-binding ribosomal proteins"/>
    <property type="match status" value="1"/>
</dbReference>
<comment type="similarity">
    <text evidence="1">Belongs to the bacterial ribosomal protein bL33 family.</text>
</comment>
<gene>
    <name evidence="6" type="primary">rpmG</name>
    <name evidence="7" type="ORF">PLON_TP00097</name>
    <name evidence="6" type="ORF">PMARG_TP00106</name>
    <name evidence="8" type="ORF">TPER_TP00112</name>
</gene>
<evidence type="ECO:0000256" key="4">
    <source>
        <dbReference type="ARBA" id="ARBA00035176"/>
    </source>
</evidence>
<organism evidence="6 9">
    <name type="scientific">Tremblaya princeps</name>
    <dbReference type="NCBI Taxonomy" id="189385"/>
    <lineage>
        <taxon>Bacteria</taxon>
        <taxon>Pseudomonadati</taxon>
        <taxon>Pseudomonadota</taxon>
        <taxon>Betaproteobacteria</taxon>
        <taxon>Candidatus Tremblayella</taxon>
    </lineage>
</organism>
<proteinExistence type="inferred from homology"/>
<dbReference type="GO" id="GO:0022625">
    <property type="term" value="C:cytosolic large ribosomal subunit"/>
    <property type="evidence" value="ECO:0007669"/>
    <property type="project" value="TreeGrafter"/>
</dbReference>
<dbReference type="InterPro" id="IPR011332">
    <property type="entry name" value="Ribosomal_zn-bd"/>
</dbReference>
<evidence type="ECO:0000313" key="8">
    <source>
        <dbReference type="EMBL" id="CUX79262.1"/>
    </source>
</evidence>
<dbReference type="InterPro" id="IPR038584">
    <property type="entry name" value="Ribosomal_bL33_sf"/>
</dbReference>
<dbReference type="Proteomes" id="UP000075222">
    <property type="component" value="Chromosome I"/>
</dbReference>
<keyword evidence="11" id="KW-1185">Reference proteome</keyword>
<evidence type="ECO:0000313" key="10">
    <source>
        <dbReference type="Proteomes" id="UP000075234"/>
    </source>
</evidence>
<protein>
    <recommendedName>
        <fullName evidence="4">Large ribosomal subunit protein bL33</fullName>
    </recommendedName>
    <alternativeName>
        <fullName evidence="5">50S ribosomal protein L33</fullName>
    </alternativeName>
</protein>
<evidence type="ECO:0000256" key="3">
    <source>
        <dbReference type="ARBA" id="ARBA00023274"/>
    </source>
</evidence>
<dbReference type="GO" id="GO:0006412">
    <property type="term" value="P:translation"/>
    <property type="evidence" value="ECO:0007669"/>
    <property type="project" value="InterPro"/>
</dbReference>
<dbReference type="Gene3D" id="2.20.28.120">
    <property type="entry name" value="Ribosomal protein L33"/>
    <property type="match status" value="1"/>
</dbReference>
<dbReference type="EMBL" id="LN998830">
    <property type="protein sequence ID" value="CUX76517.1"/>
    <property type="molecule type" value="Genomic_DNA"/>
</dbReference>
<evidence type="ECO:0000313" key="7">
    <source>
        <dbReference type="EMBL" id="CUX76517.1"/>
    </source>
</evidence>
<sequence>MSRPSSAVIRLVSSAGTGHFYSTRRRRSRQGRLMVLRFDPKIRKHTWYTEKKER</sequence>
<reference evidence="6" key="1">
    <citation type="submission" date="2016-01" db="EMBL/GenBank/DDBJ databases">
        <authorList>
            <person name="Oliw E.H."/>
        </authorList>
    </citation>
    <scope>NUCLEOTIDE SEQUENCE</scope>
    <source>
        <strain evidence="7">TPPLON1</strain>
        <strain evidence="6">TPPMAR1</strain>
        <strain evidence="8">TPTPER1</strain>
    </source>
</reference>
<dbReference type="InterPro" id="IPR001705">
    <property type="entry name" value="Ribosomal_bL33"/>
</dbReference>
<dbReference type="Proteomes" id="UP000075244">
    <property type="component" value="Chromosome I"/>
</dbReference>
<dbReference type="GO" id="GO:0003735">
    <property type="term" value="F:structural constituent of ribosome"/>
    <property type="evidence" value="ECO:0007669"/>
    <property type="project" value="InterPro"/>
</dbReference>
<evidence type="ECO:0000313" key="6">
    <source>
        <dbReference type="EMBL" id="CUX76489.1"/>
    </source>
</evidence>
<dbReference type="PANTHER" id="PTHR15238:SF1">
    <property type="entry name" value="LARGE RIBOSOMAL SUBUNIT PROTEIN BL33M"/>
    <property type="match status" value="1"/>
</dbReference>
<dbReference type="Proteomes" id="UP000075234">
    <property type="component" value="Chromosome I"/>
</dbReference>
<reference evidence="9 10" key="2">
    <citation type="submission" date="2016-01" db="EMBL/GenBank/DDBJ databases">
        <authorList>
            <person name="Husnik F."/>
        </authorList>
    </citation>
    <scope>NUCLEOTIDE SEQUENCE [LARGE SCALE GENOMIC DNA]</scope>
</reference>
<dbReference type="NCBIfam" id="TIGR01023">
    <property type="entry name" value="rpmG_bact"/>
    <property type="match status" value="1"/>
</dbReference>
<dbReference type="EMBL" id="LN998829">
    <property type="protein sequence ID" value="CUX76489.1"/>
    <property type="molecule type" value="Genomic_DNA"/>
</dbReference>
<dbReference type="Pfam" id="PF00471">
    <property type="entry name" value="Ribosomal_L33"/>
    <property type="match status" value="1"/>
</dbReference>
<dbReference type="PATRIC" id="fig|189385.4.peg.167"/>
<dbReference type="EMBL" id="LN999057">
    <property type="protein sequence ID" value="CUX79262.1"/>
    <property type="molecule type" value="Genomic_DNA"/>
</dbReference>
<keyword evidence="3" id="KW-0687">Ribonucleoprotein</keyword>